<sequence>MASPKLLVPGVAVLVGLNYVFTELLDESGLHVLLLTGTLETARGNATALAAFRALADIADEMSDPSESGALRFELIEQQPPPPQQQHSGYVPVISATLVHRRPLEGTPLLPQWLGMGTNDFKVFRHSAALVAHEASAHYARWRDAVLPALSGTATTMLFDTIHPRTSIMPFRKTFFEKLAKYIGHGIKRLIDRPDGRYCFRLHNNRVYYVSEALLKHASALPRDKLHQIGCTFGKFTKTGKFRLHVTCLDYLAQHAQYKVWLKPSAEQSFLYGNHVLKAGLGRITEDTPQYQGVIVLNMADVPLGFGTAAKSTAEVRKLVPQGIVAFHQADVGEYLRDEEQLC</sequence>
<dbReference type="InterPro" id="IPR005155">
    <property type="entry name" value="UPF0113_PUA"/>
</dbReference>
<proteinExistence type="inferred from homology"/>
<dbReference type="InterPro" id="IPR055359">
    <property type="entry name" value="Nip7_N_euk"/>
</dbReference>
<dbReference type="PANTHER" id="PTHR23415">
    <property type="entry name" value="CYCLIN-DEPENDENT KINASES REGULATORY SUBUNIT/60S RIBOSOME SUBUNIT BIOGENESIS PROTEIN NIP7"/>
    <property type="match status" value="1"/>
</dbReference>
<evidence type="ECO:0000259" key="6">
    <source>
        <dbReference type="SMART" id="SM00359"/>
    </source>
</evidence>
<dbReference type="FunFam" id="3.10.450.220:FF:000001">
    <property type="entry name" value="60S ribosome subunit biogenesis protein NIP7 homolog"/>
    <property type="match status" value="1"/>
</dbReference>
<accession>A0A0M0J3Y1</accession>
<dbReference type="PROSITE" id="PS50890">
    <property type="entry name" value="PUA"/>
    <property type="match status" value="1"/>
</dbReference>
<dbReference type="FunFam" id="2.30.130.10:FF:000002">
    <property type="entry name" value="60S ribosome subunit biogenesis protein NIP7 homolog"/>
    <property type="match status" value="1"/>
</dbReference>
<dbReference type="GO" id="GO:0003723">
    <property type="term" value="F:RNA binding"/>
    <property type="evidence" value="ECO:0007669"/>
    <property type="project" value="UniProtKB-KW"/>
</dbReference>
<dbReference type="InterPro" id="IPR036974">
    <property type="entry name" value="PUA_sf"/>
</dbReference>
<evidence type="ECO:0000256" key="5">
    <source>
        <dbReference type="ARBA" id="ARBA00023242"/>
    </source>
</evidence>
<dbReference type="InterPro" id="IPR002478">
    <property type="entry name" value="PUA"/>
</dbReference>
<dbReference type="CDD" id="cd21146">
    <property type="entry name" value="Nip7_N_euk"/>
    <property type="match status" value="1"/>
</dbReference>
<keyword evidence="3" id="KW-0690">Ribosome biogenesis</keyword>
<dbReference type="SUPFAM" id="SSF88802">
    <property type="entry name" value="Pre-PUA domain"/>
    <property type="match status" value="1"/>
</dbReference>
<dbReference type="InterPro" id="IPR015947">
    <property type="entry name" value="PUA-like_sf"/>
</dbReference>
<feature type="domain" description="PUA" evidence="6">
    <location>
        <begin position="258"/>
        <end position="333"/>
    </location>
</feature>
<evidence type="ECO:0000256" key="2">
    <source>
        <dbReference type="ARBA" id="ARBA00009895"/>
    </source>
</evidence>
<dbReference type="CDD" id="cd21151">
    <property type="entry name" value="PUA_Nip7-like"/>
    <property type="match status" value="1"/>
</dbReference>
<dbReference type="Gene3D" id="3.10.450.220">
    <property type="match status" value="1"/>
</dbReference>
<dbReference type="InterPro" id="IPR040598">
    <property type="entry name" value="NIP7_N"/>
</dbReference>
<dbReference type="Proteomes" id="UP000037460">
    <property type="component" value="Unassembled WGS sequence"/>
</dbReference>
<comment type="similarity">
    <text evidence="2">Belongs to the NIP7 family.</text>
</comment>
<dbReference type="OrthoDB" id="27490at2759"/>
<evidence type="ECO:0000313" key="7">
    <source>
        <dbReference type="EMBL" id="KOO21022.1"/>
    </source>
</evidence>
<keyword evidence="8" id="KW-1185">Reference proteome</keyword>
<dbReference type="SUPFAM" id="SSF88697">
    <property type="entry name" value="PUA domain-like"/>
    <property type="match status" value="1"/>
</dbReference>
<comment type="subcellular location">
    <subcellularLocation>
        <location evidence="1">Nucleus</location>
        <location evidence="1">Nucleolus</location>
    </subcellularLocation>
</comment>
<reference evidence="8" key="1">
    <citation type="journal article" date="2015" name="PLoS Genet.">
        <title>Genome Sequence and Transcriptome Analyses of Chrysochromulina tobin: Metabolic Tools for Enhanced Algal Fitness in the Prominent Order Prymnesiales (Haptophyceae).</title>
        <authorList>
            <person name="Hovde B.T."/>
            <person name="Deodato C.R."/>
            <person name="Hunsperger H.M."/>
            <person name="Ryken S.A."/>
            <person name="Yost W."/>
            <person name="Jha R.K."/>
            <person name="Patterson J."/>
            <person name="Monnat R.J. Jr."/>
            <person name="Barlow S.B."/>
            <person name="Starkenburg S.R."/>
            <person name="Cattolico R.A."/>
        </authorList>
    </citation>
    <scope>NUCLEOTIDE SEQUENCE</scope>
    <source>
        <strain evidence="8">CCMP291</strain>
    </source>
</reference>
<keyword evidence="5" id="KW-0539">Nucleus</keyword>
<dbReference type="Pfam" id="PF17833">
    <property type="entry name" value="pre-PUA_NIP7"/>
    <property type="match status" value="1"/>
</dbReference>
<gene>
    <name evidence="7" type="ORF">Ctob_002060</name>
</gene>
<name>A0A0M0J3Y1_9EUKA</name>
<dbReference type="Pfam" id="PF03657">
    <property type="entry name" value="UPF0113"/>
    <property type="match status" value="1"/>
</dbReference>
<dbReference type="SMART" id="SM00359">
    <property type="entry name" value="PUA"/>
    <property type="match status" value="1"/>
</dbReference>
<evidence type="ECO:0000256" key="3">
    <source>
        <dbReference type="ARBA" id="ARBA00022517"/>
    </source>
</evidence>
<dbReference type="AlphaFoldDB" id="A0A0M0J3Y1"/>
<dbReference type="GO" id="GO:0042254">
    <property type="term" value="P:ribosome biogenesis"/>
    <property type="evidence" value="ECO:0007669"/>
    <property type="project" value="UniProtKB-KW"/>
</dbReference>
<evidence type="ECO:0000256" key="4">
    <source>
        <dbReference type="ARBA" id="ARBA00022884"/>
    </source>
</evidence>
<dbReference type="EMBL" id="JWZX01003396">
    <property type="protein sequence ID" value="KOO21022.1"/>
    <property type="molecule type" value="Genomic_DNA"/>
</dbReference>
<dbReference type="GO" id="GO:0005730">
    <property type="term" value="C:nucleolus"/>
    <property type="evidence" value="ECO:0007669"/>
    <property type="project" value="UniProtKB-SubCell"/>
</dbReference>
<protein>
    <submittedName>
        <fullName evidence="7">60s ribosome subunit biogenesis protein nip7-like protein</fullName>
    </submittedName>
</protein>
<organism evidence="7 8">
    <name type="scientific">Chrysochromulina tobinii</name>
    <dbReference type="NCBI Taxonomy" id="1460289"/>
    <lineage>
        <taxon>Eukaryota</taxon>
        <taxon>Haptista</taxon>
        <taxon>Haptophyta</taxon>
        <taxon>Prymnesiophyceae</taxon>
        <taxon>Prymnesiales</taxon>
        <taxon>Chrysochromulinaceae</taxon>
        <taxon>Chrysochromulina</taxon>
    </lineage>
</organism>
<comment type="caution">
    <text evidence="7">The sequence shown here is derived from an EMBL/GenBank/DDBJ whole genome shotgun (WGS) entry which is preliminary data.</text>
</comment>
<evidence type="ECO:0000313" key="8">
    <source>
        <dbReference type="Proteomes" id="UP000037460"/>
    </source>
</evidence>
<keyword evidence="4" id="KW-0694">RNA-binding</keyword>
<dbReference type="Gene3D" id="2.30.130.10">
    <property type="entry name" value="PUA domain"/>
    <property type="match status" value="1"/>
</dbReference>
<evidence type="ECO:0000256" key="1">
    <source>
        <dbReference type="ARBA" id="ARBA00004604"/>
    </source>
</evidence>